<dbReference type="EMBL" id="BARU01026299">
    <property type="protein sequence ID" value="GAH75592.1"/>
    <property type="molecule type" value="Genomic_DNA"/>
</dbReference>
<reference evidence="1" key="1">
    <citation type="journal article" date="2014" name="Front. Microbiol.">
        <title>High frequency of phylogenetically diverse reductive dehalogenase-homologous genes in deep subseafloor sedimentary metagenomes.</title>
        <authorList>
            <person name="Kawai M."/>
            <person name="Futagami T."/>
            <person name="Toyoda A."/>
            <person name="Takaki Y."/>
            <person name="Nishi S."/>
            <person name="Hori S."/>
            <person name="Arai W."/>
            <person name="Tsubouchi T."/>
            <person name="Morono Y."/>
            <person name="Uchiyama I."/>
            <person name="Ito T."/>
            <person name="Fujiyama A."/>
            <person name="Inagaki F."/>
            <person name="Takami H."/>
        </authorList>
    </citation>
    <scope>NUCLEOTIDE SEQUENCE</scope>
    <source>
        <strain evidence="1">Expedition CK06-06</strain>
    </source>
</reference>
<protein>
    <submittedName>
        <fullName evidence="1">Uncharacterized protein</fullName>
    </submittedName>
</protein>
<dbReference type="AlphaFoldDB" id="X1I1L0"/>
<sequence>MEEVKTSITVKQVLALLKREYGVSEWKPDHTPISVLVQGRIQA</sequence>
<organism evidence="1">
    <name type="scientific">marine sediment metagenome</name>
    <dbReference type="NCBI Taxonomy" id="412755"/>
    <lineage>
        <taxon>unclassified sequences</taxon>
        <taxon>metagenomes</taxon>
        <taxon>ecological metagenomes</taxon>
    </lineage>
</organism>
<evidence type="ECO:0000313" key="1">
    <source>
        <dbReference type="EMBL" id="GAH75592.1"/>
    </source>
</evidence>
<feature type="non-terminal residue" evidence="1">
    <location>
        <position position="43"/>
    </location>
</feature>
<proteinExistence type="predicted"/>
<gene>
    <name evidence="1" type="ORF">S03H2_42265</name>
</gene>
<name>X1I1L0_9ZZZZ</name>
<accession>X1I1L0</accession>
<comment type="caution">
    <text evidence="1">The sequence shown here is derived from an EMBL/GenBank/DDBJ whole genome shotgun (WGS) entry which is preliminary data.</text>
</comment>